<organism evidence="2 3">
    <name type="scientific">Sphingobacterium yanglingense</name>
    <dbReference type="NCBI Taxonomy" id="1437280"/>
    <lineage>
        <taxon>Bacteria</taxon>
        <taxon>Pseudomonadati</taxon>
        <taxon>Bacteroidota</taxon>
        <taxon>Sphingobacteriia</taxon>
        <taxon>Sphingobacteriales</taxon>
        <taxon>Sphingobacteriaceae</taxon>
        <taxon>Sphingobacterium</taxon>
    </lineage>
</organism>
<comment type="caution">
    <text evidence="2">The sequence shown here is derived from an EMBL/GenBank/DDBJ whole genome shotgun (WGS) entry which is preliminary data.</text>
</comment>
<dbReference type="PANTHER" id="PTHR30383">
    <property type="entry name" value="THIOESTERASE 1/PROTEASE 1/LYSOPHOSPHOLIPASE L1"/>
    <property type="match status" value="1"/>
</dbReference>
<dbReference type="EMBL" id="SNYV01000011">
    <property type="protein sequence ID" value="TDQ79318.1"/>
    <property type="molecule type" value="Genomic_DNA"/>
</dbReference>
<dbReference type="SUPFAM" id="SSF52266">
    <property type="entry name" value="SGNH hydrolase"/>
    <property type="match status" value="1"/>
</dbReference>
<accession>A0A4R6WKL5</accession>
<dbReference type="InterPro" id="IPR013830">
    <property type="entry name" value="SGNH_hydro"/>
</dbReference>
<dbReference type="RefSeq" id="WP_133583121.1">
    <property type="nucleotide sequence ID" value="NZ_SNYV01000011.1"/>
</dbReference>
<name>A0A4R6WKL5_9SPHI</name>
<dbReference type="Gene3D" id="3.40.50.1110">
    <property type="entry name" value="SGNH hydrolase"/>
    <property type="match status" value="1"/>
</dbReference>
<dbReference type="AlphaFoldDB" id="A0A4R6WKL5"/>
<dbReference type="PANTHER" id="PTHR30383:SF5">
    <property type="entry name" value="SGNH HYDROLASE-TYPE ESTERASE DOMAIN-CONTAINING PROTEIN"/>
    <property type="match status" value="1"/>
</dbReference>
<protein>
    <submittedName>
        <fullName evidence="2">Lysophospholipase L1-like esterase</fullName>
    </submittedName>
</protein>
<evidence type="ECO:0000313" key="3">
    <source>
        <dbReference type="Proteomes" id="UP000295292"/>
    </source>
</evidence>
<dbReference type="CDD" id="cd00229">
    <property type="entry name" value="SGNH_hydrolase"/>
    <property type="match status" value="1"/>
</dbReference>
<gene>
    <name evidence="2" type="ORF">CLV99_0754</name>
</gene>
<proteinExistence type="predicted"/>
<dbReference type="GO" id="GO:0004622">
    <property type="term" value="F:phosphatidylcholine lysophospholipase activity"/>
    <property type="evidence" value="ECO:0007669"/>
    <property type="project" value="TreeGrafter"/>
</dbReference>
<reference evidence="2 3" key="1">
    <citation type="submission" date="2019-03" db="EMBL/GenBank/DDBJ databases">
        <title>Genomic Encyclopedia of Archaeal and Bacterial Type Strains, Phase II (KMG-II): from individual species to whole genera.</title>
        <authorList>
            <person name="Goeker M."/>
        </authorList>
    </citation>
    <scope>NUCLEOTIDE SEQUENCE [LARGE SCALE GENOMIC DNA]</scope>
    <source>
        <strain evidence="2 3">DSM 28353</strain>
    </source>
</reference>
<evidence type="ECO:0000313" key="2">
    <source>
        <dbReference type="EMBL" id="TDQ79318.1"/>
    </source>
</evidence>
<dbReference type="Pfam" id="PF13472">
    <property type="entry name" value="Lipase_GDSL_2"/>
    <property type="match status" value="1"/>
</dbReference>
<evidence type="ECO:0000259" key="1">
    <source>
        <dbReference type="Pfam" id="PF13472"/>
    </source>
</evidence>
<dbReference type="OrthoDB" id="857489at2"/>
<feature type="domain" description="SGNH hydrolase-type esterase" evidence="1">
    <location>
        <begin position="56"/>
        <end position="233"/>
    </location>
</feature>
<keyword evidence="3" id="KW-1185">Reference proteome</keyword>
<sequence length="261" mass="29622">MYGRKSFLVGLGSLLGGLVLTSGIEPNFRNVLEGSDERHALQALLVRKEPVKWLFTGDSITQGAKHTHGMRSYSEVFAERVRWEKGRSRDAVLNSAVSGNTSRDLWNDMDWRVSQYRPHVVFIMLGTNDAADTKEVSVEEYIKNLEACIGRIRSENAIPVLISPPTIITELAQERKNLPDYVKAMIRLVDKEKILFIDNYTYWSKALHEEYPGLVNQKFMNDALHPNGYGHQIIAQVIFRYLGIFDPKDATCGGAYYEGKH</sequence>
<dbReference type="InterPro" id="IPR036514">
    <property type="entry name" value="SGNH_hydro_sf"/>
</dbReference>
<dbReference type="InterPro" id="IPR051532">
    <property type="entry name" value="Ester_Hydrolysis_Enzymes"/>
</dbReference>
<dbReference type="Proteomes" id="UP000295292">
    <property type="component" value="Unassembled WGS sequence"/>
</dbReference>